<dbReference type="EMBL" id="JAMXLT020000002">
    <property type="protein sequence ID" value="MDW8547553.1"/>
    <property type="molecule type" value="Genomic_DNA"/>
</dbReference>
<name>A0ABU4JD13_9FLAO</name>
<evidence type="ECO:0000256" key="5">
    <source>
        <dbReference type="ARBA" id="ARBA00022643"/>
    </source>
</evidence>
<keyword evidence="5" id="KW-0288">FMN</keyword>
<evidence type="ECO:0000256" key="1">
    <source>
        <dbReference type="ARBA" id="ARBA00001917"/>
    </source>
</evidence>
<comment type="similarity">
    <text evidence="2">Belongs to the nitronate monooxygenase family. NMO class I subfamily.</text>
</comment>
<dbReference type="Pfam" id="PF03060">
    <property type="entry name" value="NMO"/>
    <property type="match status" value="1"/>
</dbReference>
<protein>
    <recommendedName>
        <fullName evidence="8">Propionate 3-nitronate monooxygenase</fullName>
    </recommendedName>
</protein>
<evidence type="ECO:0000256" key="4">
    <source>
        <dbReference type="ARBA" id="ARBA00022630"/>
    </source>
</evidence>
<dbReference type="PANTHER" id="PTHR42747">
    <property type="entry name" value="NITRONATE MONOOXYGENASE-RELATED"/>
    <property type="match status" value="1"/>
</dbReference>
<sequence length="356" mass="39526">MNWQNNISQVLDIKYPIIQAPMFGVSTPEMVAAASNANCLGSLALGDMSGNDCSKLIRQTKQLTAKNFSVNIFVHQIPEVTDELRINYDKTKSFLQELSKKNHLEVEFPNLEDIKLNSYHEQIKAIITEDCKIVSFTFGNLDSESIEKLKNNGTILIGTCTSVNEAVILENSGIDIICVQGIEAGGHRGSFENYNIPQIGGLSLLSQVYDAVKIPIVYAGGIYNHRTLLATKTLGAQGFQVGTMLMGSQESALQDFEKQRLNDSKEEDIILTKSFSGRYARGIKNTFIESVENTEFILPYPYQNKLTNALRKAAKADKNSEFVSIWTGQSVNQLSRKSTAEILEHLIDKVDKSEIS</sequence>
<keyword evidence="4" id="KW-0285">Flavoprotein</keyword>
<dbReference type="PANTHER" id="PTHR42747:SF3">
    <property type="entry name" value="NITRONATE MONOOXYGENASE-RELATED"/>
    <property type="match status" value="1"/>
</dbReference>
<dbReference type="InterPro" id="IPR004136">
    <property type="entry name" value="NMO"/>
</dbReference>
<comment type="caution">
    <text evidence="10">The sequence shown here is derived from an EMBL/GenBank/DDBJ whole genome shotgun (WGS) entry which is preliminary data.</text>
</comment>
<evidence type="ECO:0000256" key="6">
    <source>
        <dbReference type="ARBA" id="ARBA00023002"/>
    </source>
</evidence>
<dbReference type="CDD" id="cd04730">
    <property type="entry name" value="NPD_like"/>
    <property type="match status" value="1"/>
</dbReference>
<dbReference type="InterPro" id="IPR013785">
    <property type="entry name" value="Aldolase_TIM"/>
</dbReference>
<reference evidence="10 11" key="1">
    <citation type="submission" date="2023-11" db="EMBL/GenBank/DDBJ databases">
        <title>First isolation, identification, and characterization of non-pathogenic Epilithonimonas ginsengisoli isolated from diseased farmed rainbow trout (Oncorhynchus mykiss) in Chile.</title>
        <authorList>
            <person name="Miranda C.D."/>
            <person name="Irgang R."/>
            <person name="Concha C."/>
            <person name="Rojas R."/>
            <person name="Avendano R."/>
        </authorList>
    </citation>
    <scope>NUCLEOTIDE SEQUENCE [LARGE SCALE GENOMIC DNA]</scope>
    <source>
        <strain evidence="10 11">FP99</strain>
    </source>
</reference>
<keyword evidence="7 10" id="KW-0503">Monooxygenase</keyword>
<evidence type="ECO:0000256" key="3">
    <source>
        <dbReference type="ARBA" id="ARBA00022575"/>
    </source>
</evidence>
<comment type="cofactor">
    <cofactor evidence="1">
        <name>FMN</name>
        <dbReference type="ChEBI" id="CHEBI:58210"/>
    </cofactor>
</comment>
<keyword evidence="11" id="KW-1185">Reference proteome</keyword>
<evidence type="ECO:0000256" key="2">
    <source>
        <dbReference type="ARBA" id="ARBA00009881"/>
    </source>
</evidence>
<evidence type="ECO:0000256" key="7">
    <source>
        <dbReference type="ARBA" id="ARBA00023033"/>
    </source>
</evidence>
<gene>
    <name evidence="10" type="ORF">NG800_001435</name>
</gene>
<evidence type="ECO:0000256" key="8">
    <source>
        <dbReference type="ARBA" id="ARBA00031155"/>
    </source>
</evidence>
<keyword evidence="6 10" id="KW-0560">Oxidoreductase</keyword>
<evidence type="ECO:0000313" key="11">
    <source>
        <dbReference type="Proteomes" id="UP001204439"/>
    </source>
</evidence>
<accession>A0ABU4JD13</accession>
<dbReference type="Proteomes" id="UP001204439">
    <property type="component" value="Unassembled WGS sequence"/>
</dbReference>
<dbReference type="GO" id="GO:0004497">
    <property type="term" value="F:monooxygenase activity"/>
    <property type="evidence" value="ECO:0007669"/>
    <property type="project" value="UniProtKB-KW"/>
</dbReference>
<comment type="catalytic activity">
    <reaction evidence="9">
        <text>3 propionate 3-nitronate + 3 O2 + H2O = 3 3-oxopropanoate + 2 nitrate + nitrite + H2O2 + 3 H(+)</text>
        <dbReference type="Rhea" id="RHEA:57332"/>
        <dbReference type="ChEBI" id="CHEBI:15377"/>
        <dbReference type="ChEBI" id="CHEBI:15378"/>
        <dbReference type="ChEBI" id="CHEBI:15379"/>
        <dbReference type="ChEBI" id="CHEBI:16240"/>
        <dbReference type="ChEBI" id="CHEBI:16301"/>
        <dbReference type="ChEBI" id="CHEBI:17632"/>
        <dbReference type="ChEBI" id="CHEBI:33190"/>
        <dbReference type="ChEBI" id="CHEBI:136067"/>
    </reaction>
</comment>
<evidence type="ECO:0000256" key="9">
    <source>
        <dbReference type="ARBA" id="ARBA00049401"/>
    </source>
</evidence>
<keyword evidence="3" id="KW-0216">Detoxification</keyword>
<dbReference type="RefSeq" id="WP_063968842.1">
    <property type="nucleotide sequence ID" value="NZ_JAMXLT020000002.1"/>
</dbReference>
<proteinExistence type="inferred from homology"/>
<evidence type="ECO:0000313" key="10">
    <source>
        <dbReference type="EMBL" id="MDW8547553.1"/>
    </source>
</evidence>
<dbReference type="SUPFAM" id="SSF51412">
    <property type="entry name" value="Inosine monophosphate dehydrogenase (IMPDH)"/>
    <property type="match status" value="1"/>
</dbReference>
<dbReference type="Gene3D" id="3.20.20.70">
    <property type="entry name" value="Aldolase class I"/>
    <property type="match status" value="1"/>
</dbReference>
<organism evidence="10 11">
    <name type="scientific">Epilithonimonas ginsengisoli</name>
    <dbReference type="NCBI Taxonomy" id="1245592"/>
    <lineage>
        <taxon>Bacteria</taxon>
        <taxon>Pseudomonadati</taxon>
        <taxon>Bacteroidota</taxon>
        <taxon>Flavobacteriia</taxon>
        <taxon>Flavobacteriales</taxon>
        <taxon>Weeksellaceae</taxon>
        <taxon>Chryseobacterium group</taxon>
        <taxon>Epilithonimonas</taxon>
    </lineage>
</organism>